<evidence type="ECO:0000256" key="1">
    <source>
        <dbReference type="SAM" id="MobiDB-lite"/>
    </source>
</evidence>
<sequence>MASKGISKEDGSQFEENGKTDRNGRSGVACASDSCAGHLQVTLRKVDQVLARDFPRSCSPFNPKFTRVIHPHLFTPSYKTATFHKSLSTSSRWNLFHNESAILRLFELHSFVHPQFFQ</sequence>
<protein>
    <submittedName>
        <fullName evidence="2">Uncharacterized protein</fullName>
    </submittedName>
</protein>
<proteinExistence type="predicted"/>
<gene>
    <name evidence="2" type="ORF">NEZAVI_LOCUS4712</name>
</gene>
<dbReference type="EMBL" id="OV725078">
    <property type="protein sequence ID" value="CAH1394171.1"/>
    <property type="molecule type" value="Genomic_DNA"/>
</dbReference>
<keyword evidence="3" id="KW-1185">Reference proteome</keyword>
<dbReference type="AlphaFoldDB" id="A0A9P0H3F3"/>
<reference evidence="2" key="1">
    <citation type="submission" date="2022-01" db="EMBL/GenBank/DDBJ databases">
        <authorList>
            <person name="King R."/>
        </authorList>
    </citation>
    <scope>NUCLEOTIDE SEQUENCE</scope>
</reference>
<evidence type="ECO:0000313" key="2">
    <source>
        <dbReference type="EMBL" id="CAH1394171.1"/>
    </source>
</evidence>
<feature type="region of interest" description="Disordered" evidence="1">
    <location>
        <begin position="1"/>
        <end position="27"/>
    </location>
</feature>
<dbReference type="Proteomes" id="UP001152798">
    <property type="component" value="Chromosome 2"/>
</dbReference>
<name>A0A9P0H3F3_NEZVI</name>
<feature type="compositionally biased region" description="Basic and acidic residues" evidence="1">
    <location>
        <begin position="1"/>
        <end position="24"/>
    </location>
</feature>
<evidence type="ECO:0000313" key="3">
    <source>
        <dbReference type="Proteomes" id="UP001152798"/>
    </source>
</evidence>
<accession>A0A9P0H3F3</accession>
<organism evidence="2 3">
    <name type="scientific">Nezara viridula</name>
    <name type="common">Southern green stink bug</name>
    <name type="synonym">Cimex viridulus</name>
    <dbReference type="NCBI Taxonomy" id="85310"/>
    <lineage>
        <taxon>Eukaryota</taxon>
        <taxon>Metazoa</taxon>
        <taxon>Ecdysozoa</taxon>
        <taxon>Arthropoda</taxon>
        <taxon>Hexapoda</taxon>
        <taxon>Insecta</taxon>
        <taxon>Pterygota</taxon>
        <taxon>Neoptera</taxon>
        <taxon>Paraneoptera</taxon>
        <taxon>Hemiptera</taxon>
        <taxon>Heteroptera</taxon>
        <taxon>Panheteroptera</taxon>
        <taxon>Pentatomomorpha</taxon>
        <taxon>Pentatomoidea</taxon>
        <taxon>Pentatomidae</taxon>
        <taxon>Pentatominae</taxon>
        <taxon>Nezara</taxon>
    </lineage>
</organism>